<feature type="domain" description="Mur ligase central" evidence="15">
    <location>
        <begin position="108"/>
        <end position="294"/>
    </location>
</feature>
<organism evidence="16 17">
    <name type="scientific">Entotheonella factor</name>
    <dbReference type="NCBI Taxonomy" id="1429438"/>
    <lineage>
        <taxon>Bacteria</taxon>
        <taxon>Pseudomonadati</taxon>
        <taxon>Nitrospinota/Tectimicrobiota group</taxon>
        <taxon>Candidatus Tectimicrobiota</taxon>
        <taxon>Candidatus Entotheonellia</taxon>
        <taxon>Candidatus Entotheonellales</taxon>
        <taxon>Candidatus Entotheonellaceae</taxon>
        <taxon>Candidatus Entotheonella</taxon>
    </lineage>
</organism>
<dbReference type="EMBL" id="AZHW01000226">
    <property type="protein sequence ID" value="ETX01513.1"/>
    <property type="molecule type" value="Genomic_DNA"/>
</dbReference>
<feature type="compositionally biased region" description="Low complexity" evidence="12">
    <location>
        <begin position="1"/>
        <end position="18"/>
    </location>
</feature>
<dbReference type="InterPro" id="IPR036565">
    <property type="entry name" value="Mur-like_cat_sf"/>
</dbReference>
<keyword evidence="4 10" id="KW-0547">Nucleotide-binding</keyword>
<dbReference type="InterPro" id="IPR013221">
    <property type="entry name" value="Mur_ligase_cen"/>
</dbReference>
<dbReference type="NCBIfam" id="TIGR01143">
    <property type="entry name" value="murF"/>
    <property type="match status" value="1"/>
</dbReference>
<keyword evidence="17" id="KW-1185">Reference proteome</keyword>
<dbReference type="Gene3D" id="3.90.190.20">
    <property type="entry name" value="Mur ligase, C-terminal domain"/>
    <property type="match status" value="1"/>
</dbReference>
<comment type="similarity">
    <text evidence="10">Belongs to the MurCDEF family. MurF subfamily.</text>
</comment>
<comment type="subcellular location">
    <subcellularLocation>
        <location evidence="10 11">Cytoplasm</location>
    </subcellularLocation>
</comment>
<evidence type="ECO:0000259" key="15">
    <source>
        <dbReference type="Pfam" id="PF08245"/>
    </source>
</evidence>
<dbReference type="GO" id="GO:0008360">
    <property type="term" value="P:regulation of cell shape"/>
    <property type="evidence" value="ECO:0007669"/>
    <property type="project" value="UniProtKB-KW"/>
</dbReference>
<evidence type="ECO:0000256" key="12">
    <source>
        <dbReference type="SAM" id="MobiDB-lite"/>
    </source>
</evidence>
<dbReference type="SUPFAM" id="SSF53623">
    <property type="entry name" value="MurD-like peptide ligases, catalytic domain"/>
    <property type="match status" value="1"/>
</dbReference>
<dbReference type="Pfam" id="PF02875">
    <property type="entry name" value="Mur_ligase_C"/>
    <property type="match status" value="1"/>
</dbReference>
<feature type="domain" description="Mur ligase N-terminal catalytic" evidence="13">
    <location>
        <begin position="18"/>
        <end position="97"/>
    </location>
</feature>
<evidence type="ECO:0000256" key="10">
    <source>
        <dbReference type="HAMAP-Rule" id="MF_02019"/>
    </source>
</evidence>
<dbReference type="GO" id="GO:0051301">
    <property type="term" value="P:cell division"/>
    <property type="evidence" value="ECO:0007669"/>
    <property type="project" value="UniProtKB-KW"/>
</dbReference>
<comment type="caution">
    <text evidence="16">The sequence shown here is derived from an EMBL/GenBank/DDBJ whole genome shotgun (WGS) entry which is preliminary data.</text>
</comment>
<evidence type="ECO:0000256" key="1">
    <source>
        <dbReference type="ARBA" id="ARBA00022490"/>
    </source>
</evidence>
<dbReference type="InterPro" id="IPR036615">
    <property type="entry name" value="Mur_ligase_C_dom_sf"/>
</dbReference>
<evidence type="ECO:0000256" key="5">
    <source>
        <dbReference type="ARBA" id="ARBA00022840"/>
    </source>
</evidence>
<gene>
    <name evidence="10" type="primary">murF</name>
    <name evidence="16" type="ORF">ETSY1_07105</name>
</gene>
<evidence type="ECO:0000313" key="17">
    <source>
        <dbReference type="Proteomes" id="UP000019141"/>
    </source>
</evidence>
<dbReference type="GO" id="GO:0009252">
    <property type="term" value="P:peptidoglycan biosynthetic process"/>
    <property type="evidence" value="ECO:0007669"/>
    <property type="project" value="UniProtKB-UniRule"/>
</dbReference>
<dbReference type="EC" id="6.3.2.10" evidence="10 11"/>
<dbReference type="SUPFAM" id="SSF53244">
    <property type="entry name" value="MurD-like peptide ligases, peptide-binding domain"/>
    <property type="match status" value="1"/>
</dbReference>
<dbReference type="Proteomes" id="UP000019141">
    <property type="component" value="Unassembled WGS sequence"/>
</dbReference>
<evidence type="ECO:0000256" key="3">
    <source>
        <dbReference type="ARBA" id="ARBA00022618"/>
    </source>
</evidence>
<proteinExistence type="inferred from homology"/>
<dbReference type="InterPro" id="IPR005863">
    <property type="entry name" value="UDP-N-AcMur_synth"/>
</dbReference>
<keyword evidence="3 10" id="KW-0132">Cell division</keyword>
<dbReference type="HAMAP" id="MF_02019">
    <property type="entry name" value="MurF"/>
    <property type="match status" value="1"/>
</dbReference>
<dbReference type="InterPro" id="IPR004101">
    <property type="entry name" value="Mur_ligase_C"/>
</dbReference>
<dbReference type="Gene3D" id="3.40.1390.10">
    <property type="entry name" value="MurE/MurF, N-terminal domain"/>
    <property type="match status" value="1"/>
</dbReference>
<dbReference type="GO" id="GO:0005524">
    <property type="term" value="F:ATP binding"/>
    <property type="evidence" value="ECO:0007669"/>
    <property type="project" value="UniProtKB-UniRule"/>
</dbReference>
<evidence type="ECO:0000313" key="16">
    <source>
        <dbReference type="EMBL" id="ETX01513.1"/>
    </source>
</evidence>
<comment type="function">
    <text evidence="10 11">Involved in cell wall formation. Catalyzes the final step in the synthesis of UDP-N-acetylmuramoyl-pentapeptide, the precursor of murein.</text>
</comment>
<dbReference type="InterPro" id="IPR035911">
    <property type="entry name" value="MurE/MurF_N"/>
</dbReference>
<evidence type="ECO:0000259" key="13">
    <source>
        <dbReference type="Pfam" id="PF01225"/>
    </source>
</evidence>
<keyword evidence="6 10" id="KW-0133">Cell shape</keyword>
<feature type="domain" description="Mur ligase C-terminal" evidence="14">
    <location>
        <begin position="317"/>
        <end position="444"/>
    </location>
</feature>
<dbReference type="PATRIC" id="fig|1429438.4.peg.1538"/>
<dbReference type="GO" id="GO:0005737">
    <property type="term" value="C:cytoplasm"/>
    <property type="evidence" value="ECO:0007669"/>
    <property type="project" value="UniProtKB-SubCell"/>
</dbReference>
<keyword evidence="2 10" id="KW-0436">Ligase</keyword>
<evidence type="ECO:0000256" key="6">
    <source>
        <dbReference type="ARBA" id="ARBA00022960"/>
    </source>
</evidence>
<feature type="binding site" evidence="10">
    <location>
        <begin position="110"/>
        <end position="116"/>
    </location>
    <ligand>
        <name>ATP</name>
        <dbReference type="ChEBI" id="CHEBI:30616"/>
    </ligand>
</feature>
<comment type="catalytic activity">
    <reaction evidence="10 11">
        <text>D-alanyl-D-alanine + UDP-N-acetyl-alpha-D-muramoyl-L-alanyl-gamma-D-glutamyl-meso-2,6-diaminopimelate + ATP = UDP-N-acetyl-alpha-D-muramoyl-L-alanyl-gamma-D-glutamyl-meso-2,6-diaminopimeloyl-D-alanyl-D-alanine + ADP + phosphate + H(+)</text>
        <dbReference type="Rhea" id="RHEA:28374"/>
        <dbReference type="ChEBI" id="CHEBI:15378"/>
        <dbReference type="ChEBI" id="CHEBI:30616"/>
        <dbReference type="ChEBI" id="CHEBI:43474"/>
        <dbReference type="ChEBI" id="CHEBI:57822"/>
        <dbReference type="ChEBI" id="CHEBI:61386"/>
        <dbReference type="ChEBI" id="CHEBI:83905"/>
        <dbReference type="ChEBI" id="CHEBI:456216"/>
        <dbReference type="EC" id="6.3.2.10"/>
    </reaction>
</comment>
<sequence length="462" mass="49251">MLQRTGGTLLQGDGQQRLSGVSTDSRQIQPGEMFVALQGDQFDGHAFVEAAAQRGAAVVLVSAEFVQPSNMQRQWGGLTVIAVPDTLVALQDMARGQRQRFTGTVVGITGSNGKTTVKEMTAAVLEQHYATFRSPGNLNNHIGLPLSWLRLPSQTEVCVCEMGMNHLGEIRDLCSIAQPHIGVVTNVALAHVGYLGSLDEVQQAKGELIEALDSDGIAVVNIDDPRTRALGERAPGRVVTFGRSPEADVRGRVCADLGFDGLQCELDLEGATWPCHVALPGQHNLSNALASAAVGVVLNVPAREIVAGLEQYRGMYGRMAIRHLRDGVMMIDDSYNSNPDSMRAVLQFLQQVPGVARRLAVVGDMLELGEAGPSLHRDIGALAWQCGLDELIVLGELAAMMAEGAREAGMASSQIHTVTSHQEAVAVVERLAGSGDVVLVKGSRGMKMERVVEGMLAMAEKP</sequence>
<dbReference type="PANTHER" id="PTHR43024">
    <property type="entry name" value="UDP-N-ACETYLMURAMOYL-TRIPEPTIDE--D-ALANYL-D-ALANINE LIGASE"/>
    <property type="match status" value="1"/>
</dbReference>
<feature type="region of interest" description="Disordered" evidence="12">
    <location>
        <begin position="1"/>
        <end position="22"/>
    </location>
</feature>
<dbReference type="HOGENOM" id="CLU_031507_1_1_7"/>
<evidence type="ECO:0000259" key="14">
    <source>
        <dbReference type="Pfam" id="PF02875"/>
    </source>
</evidence>
<dbReference type="InterPro" id="IPR000713">
    <property type="entry name" value="Mur_ligase_N"/>
</dbReference>
<keyword evidence="5 10" id="KW-0067">ATP-binding</keyword>
<evidence type="ECO:0000256" key="2">
    <source>
        <dbReference type="ARBA" id="ARBA00022598"/>
    </source>
</evidence>
<protein>
    <recommendedName>
        <fullName evidence="10 11">UDP-N-acetylmuramoyl-tripeptide--D-alanyl-D-alanine ligase</fullName>
        <ecNumber evidence="10 11">6.3.2.10</ecNumber>
    </recommendedName>
    <alternativeName>
        <fullName evidence="10">D-alanyl-D-alanine-adding enzyme</fullName>
    </alternativeName>
</protein>
<accession>W4LU52</accession>
<keyword evidence="8 10" id="KW-0131">Cell cycle</keyword>
<dbReference type="AlphaFoldDB" id="W4LU52"/>
<reference evidence="16 17" key="1">
    <citation type="journal article" date="2014" name="Nature">
        <title>An environmental bacterial taxon with a large and distinct metabolic repertoire.</title>
        <authorList>
            <person name="Wilson M.C."/>
            <person name="Mori T."/>
            <person name="Ruckert C."/>
            <person name="Uria A.R."/>
            <person name="Helf M.J."/>
            <person name="Takada K."/>
            <person name="Gernert C."/>
            <person name="Steffens U.A."/>
            <person name="Heycke N."/>
            <person name="Schmitt S."/>
            <person name="Rinke C."/>
            <person name="Helfrich E.J."/>
            <person name="Brachmann A.O."/>
            <person name="Gurgui C."/>
            <person name="Wakimoto T."/>
            <person name="Kracht M."/>
            <person name="Crusemann M."/>
            <person name="Hentschel U."/>
            <person name="Abe I."/>
            <person name="Matsunaga S."/>
            <person name="Kalinowski J."/>
            <person name="Takeyama H."/>
            <person name="Piel J."/>
        </authorList>
    </citation>
    <scope>NUCLEOTIDE SEQUENCE [LARGE SCALE GENOMIC DNA]</scope>
    <source>
        <strain evidence="17">TSY1</strain>
    </source>
</reference>
<keyword evidence="1 10" id="KW-0963">Cytoplasm</keyword>
<dbReference type="GO" id="GO:0047480">
    <property type="term" value="F:UDP-N-acetylmuramoyl-tripeptide-D-alanyl-D-alanine ligase activity"/>
    <property type="evidence" value="ECO:0007669"/>
    <property type="project" value="UniProtKB-UniRule"/>
</dbReference>
<dbReference type="Pfam" id="PF08245">
    <property type="entry name" value="Mur_ligase_M"/>
    <property type="match status" value="1"/>
</dbReference>
<keyword evidence="7 10" id="KW-0573">Peptidoglycan synthesis</keyword>
<dbReference type="Pfam" id="PF01225">
    <property type="entry name" value="Mur_ligase"/>
    <property type="match status" value="1"/>
</dbReference>
<evidence type="ECO:0000256" key="4">
    <source>
        <dbReference type="ARBA" id="ARBA00022741"/>
    </source>
</evidence>
<evidence type="ECO:0000256" key="8">
    <source>
        <dbReference type="ARBA" id="ARBA00023306"/>
    </source>
</evidence>
<dbReference type="GO" id="GO:0071555">
    <property type="term" value="P:cell wall organization"/>
    <property type="evidence" value="ECO:0007669"/>
    <property type="project" value="UniProtKB-KW"/>
</dbReference>
<name>W4LU52_ENTF1</name>
<dbReference type="PANTHER" id="PTHR43024:SF1">
    <property type="entry name" value="UDP-N-ACETYLMURAMOYL-TRIPEPTIDE--D-ALANYL-D-ALANINE LIGASE"/>
    <property type="match status" value="1"/>
</dbReference>
<dbReference type="Gene3D" id="3.40.1190.10">
    <property type="entry name" value="Mur-like, catalytic domain"/>
    <property type="match status" value="1"/>
</dbReference>
<evidence type="ECO:0000256" key="7">
    <source>
        <dbReference type="ARBA" id="ARBA00022984"/>
    </source>
</evidence>
<dbReference type="GO" id="GO:0008766">
    <property type="term" value="F:UDP-N-acetylmuramoylalanyl-D-glutamyl-2,6-diaminopimelate-D-alanyl-D-alanine ligase activity"/>
    <property type="evidence" value="ECO:0007669"/>
    <property type="project" value="RHEA"/>
</dbReference>
<evidence type="ECO:0000256" key="9">
    <source>
        <dbReference type="ARBA" id="ARBA00023316"/>
    </source>
</evidence>
<comment type="pathway">
    <text evidence="10 11">Cell wall biogenesis; peptidoglycan biosynthesis.</text>
</comment>
<keyword evidence="9 10" id="KW-0961">Cell wall biogenesis/degradation</keyword>
<evidence type="ECO:0000256" key="11">
    <source>
        <dbReference type="RuleBase" id="RU004136"/>
    </source>
</evidence>
<dbReference type="InterPro" id="IPR051046">
    <property type="entry name" value="MurCDEF_CellWall_CoF430Synth"/>
</dbReference>
<dbReference type="UniPathway" id="UPA00219"/>
<dbReference type="SUPFAM" id="SSF63418">
    <property type="entry name" value="MurE/MurF N-terminal domain"/>
    <property type="match status" value="1"/>
</dbReference>